<evidence type="ECO:0000313" key="3">
    <source>
        <dbReference type="Proteomes" id="UP001236652"/>
    </source>
</evidence>
<feature type="transmembrane region" description="Helical" evidence="1">
    <location>
        <begin position="35"/>
        <end position="54"/>
    </location>
</feature>
<evidence type="ECO:0000256" key="1">
    <source>
        <dbReference type="SAM" id="Phobius"/>
    </source>
</evidence>
<organism evidence="2 3">
    <name type="scientific">Pontibacillus chungwhensis</name>
    <dbReference type="NCBI Taxonomy" id="265426"/>
    <lineage>
        <taxon>Bacteria</taxon>
        <taxon>Bacillati</taxon>
        <taxon>Bacillota</taxon>
        <taxon>Bacilli</taxon>
        <taxon>Bacillales</taxon>
        <taxon>Bacillaceae</taxon>
        <taxon>Pontibacillus</taxon>
    </lineage>
</organism>
<gene>
    <name evidence="2" type="ORF">QNI29_10475</name>
</gene>
<keyword evidence="3" id="KW-1185">Reference proteome</keyword>
<dbReference type="EMBL" id="CP126446">
    <property type="protein sequence ID" value="WIG00054.1"/>
    <property type="molecule type" value="Genomic_DNA"/>
</dbReference>
<reference evidence="2 3" key="1">
    <citation type="submission" date="2023-05" db="EMBL/GenBank/DDBJ databases">
        <title>Comparative genomics reveals the evidence of polycyclic aromatic hydrocarbons degradation in moderately halophilic genus Pontibacillus.</title>
        <authorList>
            <person name="Yang H."/>
            <person name="Qian Z."/>
        </authorList>
    </citation>
    <scope>NUCLEOTIDE SEQUENCE [LARGE SCALE GENOMIC DNA]</scope>
    <source>
        <strain evidence="3">HN14</strain>
    </source>
</reference>
<dbReference type="RefSeq" id="WP_231416431.1">
    <property type="nucleotide sequence ID" value="NZ_CP126446.1"/>
</dbReference>
<protein>
    <submittedName>
        <fullName evidence="2">Uncharacterized protein</fullName>
    </submittedName>
</protein>
<sequence>MVRITASLLASMILLIVQSTIIVAIKPYDTIVYHDMSLLAGVLTINFVWSFAILTQLKNWITTHYNERDSKLHNH</sequence>
<keyword evidence="1" id="KW-0472">Membrane</keyword>
<name>A0ABY8V352_9BACI</name>
<keyword evidence="1" id="KW-0812">Transmembrane</keyword>
<accession>A0ABY8V352</accession>
<dbReference type="Proteomes" id="UP001236652">
    <property type="component" value="Chromosome"/>
</dbReference>
<proteinExistence type="predicted"/>
<keyword evidence="1" id="KW-1133">Transmembrane helix</keyword>
<evidence type="ECO:0000313" key="2">
    <source>
        <dbReference type="EMBL" id="WIG00054.1"/>
    </source>
</evidence>